<feature type="binding site" evidence="15">
    <location>
        <position position="50"/>
    </location>
    <ligand>
        <name>[2Fe-2S] cluster</name>
        <dbReference type="ChEBI" id="CHEBI:190135"/>
    </ligand>
</feature>
<evidence type="ECO:0000259" key="17">
    <source>
        <dbReference type="Pfam" id="PF24877"/>
    </source>
</evidence>
<sequence length="561" mass="59669">MSDNNRSRHITEGVARAPNRAMYYALGYTEADFQNPMIGVANGHSTITPCNSGLQRLADAAIEAIRVSRANPQVFGTPTISDGMSMGTEGMKYSLVSREVIADCIETAAQGQWMDGVVVIGGCDKNMPGGMMALARMNVPGIYVYGGTIKPGHYKGKDLTIVSVFEAVGEYTMGRMDETDFKAIEQCAIPGSGSCGGMYTANTMSSAFEAMGMSLPYSSTMANEDQEKVASAAESARVLVEAVRRQLRPRDIITRASIENAVAVIMATGGSTNAVLHFLAIAHAAEVPWSIDDFERIRKRVPVICDLKPSGKYVATDLHRAGGIPQVMKILLNAGLLHGDCITITGKTVAETLANVPDVPPPGQDVIMPIERALYPQGHLAILKGNLSPEGCVAKITGLKNPVITGPARVFDSEDDAMAAIMDRRIRDGDVVVIRYEGPKGGPGMREMLAPTSALVGQGLGETVGLITDGRFSGGTWGMVVGHVAPEAFVGGPIALIREGDSVTIDAHQLLLQLNISDEEMAARRKAWAQPKPRYVRGVLAKFGKLACTASRGAVTDAFEE</sequence>
<keyword evidence="7 15" id="KW-0408">Iron</keyword>
<comment type="caution">
    <text evidence="15">Lacks conserved residue(s) required for the propagation of feature annotation.</text>
</comment>
<proteinExistence type="inferred from homology"/>
<dbReference type="EC" id="4.2.1.9" evidence="14 15"/>
<evidence type="ECO:0000256" key="7">
    <source>
        <dbReference type="ARBA" id="ARBA00023004"/>
    </source>
</evidence>
<dbReference type="Proteomes" id="UP000216524">
    <property type="component" value="Unassembled WGS sequence"/>
</dbReference>
<feature type="binding site" evidence="15">
    <location>
        <position position="82"/>
    </location>
    <ligand>
        <name>Mg(2+)</name>
        <dbReference type="ChEBI" id="CHEBI:18420"/>
    </ligand>
</feature>
<dbReference type="InterPro" id="IPR020558">
    <property type="entry name" value="DiOHA_6PGluconate_deHydtase_CS"/>
</dbReference>
<comment type="similarity">
    <text evidence="2 15">Belongs to the IlvD/Edd family.</text>
</comment>
<evidence type="ECO:0000256" key="2">
    <source>
        <dbReference type="ARBA" id="ARBA00006486"/>
    </source>
</evidence>
<evidence type="ECO:0000256" key="12">
    <source>
        <dbReference type="ARBA" id="ARBA00029436"/>
    </source>
</evidence>
<evidence type="ECO:0000256" key="5">
    <source>
        <dbReference type="ARBA" id="ARBA00022723"/>
    </source>
</evidence>
<keyword evidence="3 15" id="KW-0028">Amino-acid biosynthesis</keyword>
<dbReference type="Pfam" id="PF24877">
    <property type="entry name" value="ILV_EDD_C"/>
    <property type="match status" value="1"/>
</dbReference>
<accession>A0ABX4FFD7</accession>
<comment type="pathway">
    <text evidence="13 15">Amino-acid biosynthesis; L-isoleucine biosynthesis; L-isoleucine from 2-oxobutanoate: step 3/4.</text>
</comment>
<evidence type="ECO:0000313" key="18">
    <source>
        <dbReference type="EMBL" id="OZI80814.1"/>
    </source>
</evidence>
<comment type="subunit">
    <text evidence="15">Homodimer.</text>
</comment>
<dbReference type="EMBL" id="NEVV01000001">
    <property type="protein sequence ID" value="OZI80814.1"/>
    <property type="molecule type" value="Genomic_DNA"/>
</dbReference>
<dbReference type="InterPro" id="IPR056740">
    <property type="entry name" value="ILV_EDD_C"/>
</dbReference>
<dbReference type="InterPro" id="IPR037237">
    <property type="entry name" value="IlvD/EDD_N"/>
</dbReference>
<evidence type="ECO:0000256" key="3">
    <source>
        <dbReference type="ARBA" id="ARBA00022605"/>
    </source>
</evidence>
<evidence type="ECO:0000259" key="16">
    <source>
        <dbReference type="Pfam" id="PF00920"/>
    </source>
</evidence>
<comment type="pathway">
    <text evidence="12 15">Amino-acid biosynthesis; L-valine biosynthesis; L-valine from pyruvate: step 3/4.</text>
</comment>
<feature type="binding site" evidence="15">
    <location>
        <position position="124"/>
    </location>
    <ligand>
        <name>Mg(2+)</name>
        <dbReference type="ChEBI" id="CHEBI:18420"/>
    </ligand>
</feature>
<gene>
    <name evidence="15" type="primary">ilvD</name>
    <name evidence="18" type="ORF">CAL23_03515</name>
</gene>
<reference evidence="18 19" key="1">
    <citation type="submission" date="2017-05" db="EMBL/GenBank/DDBJ databases">
        <title>Complete and WGS of Bordetella genogroups.</title>
        <authorList>
            <person name="Spilker T."/>
            <person name="Lipuma J."/>
        </authorList>
    </citation>
    <scope>NUCLEOTIDE SEQUENCE [LARGE SCALE GENOMIC DNA]</scope>
    <source>
        <strain evidence="18 19">AU3139</strain>
    </source>
</reference>
<comment type="caution">
    <text evidence="18">The sequence shown here is derived from an EMBL/GenBank/DDBJ whole genome shotgun (WGS) entry which is preliminary data.</text>
</comment>
<keyword evidence="10 15" id="KW-0100">Branched-chain amino acid biosynthesis</keyword>
<comment type="cofactor">
    <cofactor evidence="1 15">
        <name>Mg(2+)</name>
        <dbReference type="ChEBI" id="CHEBI:18420"/>
    </cofactor>
</comment>
<feature type="binding site" evidence="15">
    <location>
        <position position="447"/>
    </location>
    <ligand>
        <name>Mg(2+)</name>
        <dbReference type="ChEBI" id="CHEBI:18420"/>
    </ligand>
</feature>
<keyword evidence="8 15" id="KW-0411">Iron-sulfur</keyword>
<comment type="catalytic activity">
    <reaction evidence="11">
        <text>(2R)-2,3-dihydroxy-3-methylbutanoate = 3-methyl-2-oxobutanoate + H2O</text>
        <dbReference type="Rhea" id="RHEA:24809"/>
        <dbReference type="ChEBI" id="CHEBI:11851"/>
        <dbReference type="ChEBI" id="CHEBI:15377"/>
        <dbReference type="ChEBI" id="CHEBI:49072"/>
        <dbReference type="EC" id="4.2.1.9"/>
    </reaction>
    <physiologicalReaction direction="left-to-right" evidence="11">
        <dbReference type="Rhea" id="RHEA:24810"/>
    </physiologicalReaction>
</comment>
<feature type="active site" description="Proton acceptor" evidence="15">
    <location>
        <position position="473"/>
    </location>
</feature>
<evidence type="ECO:0000313" key="19">
    <source>
        <dbReference type="Proteomes" id="UP000216524"/>
    </source>
</evidence>
<feature type="domain" description="Dihydroxy-acid/6-phosphogluconate dehydratase C-terminal" evidence="17">
    <location>
        <begin position="365"/>
        <end position="554"/>
    </location>
</feature>
<dbReference type="PROSITE" id="PS00887">
    <property type="entry name" value="ILVD_EDD_2"/>
    <property type="match status" value="1"/>
</dbReference>
<evidence type="ECO:0000256" key="14">
    <source>
        <dbReference type="ARBA" id="ARBA00029490"/>
    </source>
</evidence>
<evidence type="ECO:0000256" key="8">
    <source>
        <dbReference type="ARBA" id="ARBA00023014"/>
    </source>
</evidence>
<feature type="binding site" description="via carbamate group" evidence="15">
    <location>
        <position position="125"/>
    </location>
    <ligand>
        <name>Mg(2+)</name>
        <dbReference type="ChEBI" id="CHEBI:18420"/>
    </ligand>
</feature>
<feature type="modified residue" description="N6-carboxylysine" evidence="15">
    <location>
        <position position="125"/>
    </location>
</feature>
<dbReference type="NCBIfam" id="TIGR00110">
    <property type="entry name" value="ilvD"/>
    <property type="match status" value="1"/>
</dbReference>
<keyword evidence="4 15" id="KW-0001">2Fe-2S</keyword>
<evidence type="ECO:0000256" key="9">
    <source>
        <dbReference type="ARBA" id="ARBA00023239"/>
    </source>
</evidence>
<protein>
    <recommendedName>
        <fullName evidence="14 15">Dihydroxy-acid dehydratase</fullName>
        <shortName evidence="15">DAD</shortName>
        <ecNumber evidence="14 15">4.2.1.9</ecNumber>
    </recommendedName>
</protein>
<dbReference type="PANTHER" id="PTHR21000:SF5">
    <property type="entry name" value="DIHYDROXY-ACID DEHYDRATASE, MITOCHONDRIAL"/>
    <property type="match status" value="1"/>
</dbReference>
<dbReference type="InterPro" id="IPR000581">
    <property type="entry name" value="ILV_EDD_N"/>
</dbReference>
<comment type="function">
    <text evidence="15">Functions in the biosynthesis of branched-chain amino acids. Catalyzes the dehydration of (2R,3R)-2,3-dihydroxy-3-methylpentanoate (2,3-dihydroxy-3-methylvalerate) into 2-oxo-3-methylpentanoate (2-oxo-3-methylvalerate) and of (2R)-2,3-dihydroxy-3-methylbutanoate (2,3-dihydroxyisovalerate) into 2-oxo-3-methylbutanoate (2-oxoisovalerate), the penultimate precursor to L-isoleucine and L-valine, respectively.</text>
</comment>
<keyword evidence="19" id="KW-1185">Reference proteome</keyword>
<feature type="domain" description="Dihydroxy-acid/6-phosphogluconate dehydratase N-terminal" evidence="16">
    <location>
        <begin position="36"/>
        <end position="351"/>
    </location>
</feature>
<evidence type="ECO:0000256" key="6">
    <source>
        <dbReference type="ARBA" id="ARBA00022842"/>
    </source>
</evidence>
<organism evidence="18 19">
    <name type="scientific">Bordetella genomosp. 6</name>
    <dbReference type="NCBI Taxonomy" id="463024"/>
    <lineage>
        <taxon>Bacteria</taxon>
        <taxon>Pseudomonadati</taxon>
        <taxon>Pseudomonadota</taxon>
        <taxon>Betaproteobacteria</taxon>
        <taxon>Burkholderiales</taxon>
        <taxon>Alcaligenaceae</taxon>
        <taxon>Bordetella</taxon>
    </lineage>
</organism>
<dbReference type="RefSeq" id="WP_068927090.1">
    <property type="nucleotide sequence ID" value="NZ_NEVV01000001.1"/>
</dbReference>
<evidence type="ECO:0000256" key="15">
    <source>
        <dbReference type="HAMAP-Rule" id="MF_00012"/>
    </source>
</evidence>
<dbReference type="HAMAP" id="MF_00012">
    <property type="entry name" value="IlvD"/>
    <property type="match status" value="1"/>
</dbReference>
<dbReference type="SUPFAM" id="SSF52016">
    <property type="entry name" value="LeuD/IlvD-like"/>
    <property type="match status" value="1"/>
</dbReference>
<dbReference type="InterPro" id="IPR004404">
    <property type="entry name" value="DihydroxyA_deHydtase"/>
</dbReference>
<name>A0ABX4FFD7_9BORD</name>
<evidence type="ECO:0000256" key="13">
    <source>
        <dbReference type="ARBA" id="ARBA00029437"/>
    </source>
</evidence>
<comment type="cofactor">
    <cofactor evidence="15">
        <name>[2Fe-2S] cluster</name>
        <dbReference type="ChEBI" id="CHEBI:190135"/>
    </cofactor>
    <text evidence="15">Binds 1 [2Fe-2S] cluster per subunit. This cluster acts as a Lewis acid cofactor.</text>
</comment>
<evidence type="ECO:0000256" key="10">
    <source>
        <dbReference type="ARBA" id="ARBA00023304"/>
    </source>
</evidence>
<dbReference type="PROSITE" id="PS00886">
    <property type="entry name" value="ILVD_EDD_1"/>
    <property type="match status" value="1"/>
</dbReference>
<dbReference type="PANTHER" id="PTHR21000">
    <property type="entry name" value="DIHYDROXY-ACID DEHYDRATASE DAD"/>
    <property type="match status" value="1"/>
</dbReference>
<evidence type="ECO:0000256" key="4">
    <source>
        <dbReference type="ARBA" id="ARBA00022714"/>
    </source>
</evidence>
<dbReference type="Pfam" id="PF00920">
    <property type="entry name" value="ILVD_EDD_N"/>
    <property type="match status" value="1"/>
</dbReference>
<dbReference type="NCBIfam" id="NF002068">
    <property type="entry name" value="PRK00911.1"/>
    <property type="match status" value="1"/>
</dbReference>
<keyword evidence="5 15" id="KW-0479">Metal-binding</keyword>
<dbReference type="Gene3D" id="3.50.30.80">
    <property type="entry name" value="IlvD/EDD C-terminal domain-like"/>
    <property type="match status" value="1"/>
</dbReference>
<comment type="catalytic activity">
    <reaction evidence="15">
        <text>(2R,3R)-2,3-dihydroxy-3-methylpentanoate = (S)-3-methyl-2-oxopentanoate + H2O</text>
        <dbReference type="Rhea" id="RHEA:27694"/>
        <dbReference type="ChEBI" id="CHEBI:15377"/>
        <dbReference type="ChEBI" id="CHEBI:35146"/>
        <dbReference type="ChEBI" id="CHEBI:49258"/>
        <dbReference type="EC" id="4.2.1.9"/>
    </reaction>
</comment>
<keyword evidence="6 15" id="KW-0460">Magnesium</keyword>
<dbReference type="SUPFAM" id="SSF143975">
    <property type="entry name" value="IlvD/EDD N-terminal domain-like"/>
    <property type="match status" value="1"/>
</dbReference>
<evidence type="ECO:0000256" key="1">
    <source>
        <dbReference type="ARBA" id="ARBA00001946"/>
    </source>
</evidence>
<evidence type="ECO:0000256" key="11">
    <source>
        <dbReference type="ARBA" id="ARBA00029304"/>
    </source>
</evidence>
<dbReference type="InterPro" id="IPR042096">
    <property type="entry name" value="Dihydro-acid_dehy_C"/>
</dbReference>
<keyword evidence="9 15" id="KW-0456">Lyase</keyword>
<dbReference type="InterPro" id="IPR050165">
    <property type="entry name" value="DHAD_IlvD/Edd"/>
</dbReference>